<sequence length="78" mass="8279">MNVLHPATRMDTAMVREGGFTPRHTVADGAPGLIAPATRDPGTGRYFDGTRAARADEAAYDPEVRSRLAAGTGRLLRA</sequence>
<protein>
    <submittedName>
        <fullName evidence="2">Uncharacterized protein</fullName>
    </submittedName>
</protein>
<dbReference type="PATRIC" id="fig|284040.3.peg.7140"/>
<gene>
    <name evidence="2" type="ORF">UK15_12265</name>
</gene>
<dbReference type="EMBL" id="JYJH01000007">
    <property type="protein sequence ID" value="KJK39249.1"/>
    <property type="molecule type" value="Genomic_DNA"/>
</dbReference>
<dbReference type="Proteomes" id="UP000034786">
    <property type="component" value="Unassembled WGS sequence"/>
</dbReference>
<organism evidence="2 3">
    <name type="scientific">Streptomyces variegatus</name>
    <dbReference type="NCBI Taxonomy" id="284040"/>
    <lineage>
        <taxon>Bacteria</taxon>
        <taxon>Bacillati</taxon>
        <taxon>Actinomycetota</taxon>
        <taxon>Actinomycetes</taxon>
        <taxon>Kitasatosporales</taxon>
        <taxon>Streptomycetaceae</taxon>
        <taxon>Streptomyces</taxon>
    </lineage>
</organism>
<keyword evidence="3" id="KW-1185">Reference proteome</keyword>
<proteinExistence type="predicted"/>
<evidence type="ECO:0000313" key="3">
    <source>
        <dbReference type="Proteomes" id="UP000034786"/>
    </source>
</evidence>
<dbReference type="STRING" id="284040.UK15_12265"/>
<feature type="region of interest" description="Disordered" evidence="1">
    <location>
        <begin position="22"/>
        <end position="45"/>
    </location>
</feature>
<accession>A0A0M2GUP8</accession>
<dbReference type="AlphaFoldDB" id="A0A0M2GUP8"/>
<name>A0A0M2GUP8_9ACTN</name>
<reference evidence="3" key="1">
    <citation type="submission" date="2015-02" db="EMBL/GenBank/DDBJ databases">
        <authorList>
            <person name="Ju K.-S."/>
            <person name="Doroghazi J.R."/>
            <person name="Metcalf W."/>
        </authorList>
    </citation>
    <scope>NUCLEOTIDE SEQUENCE [LARGE SCALE GENOMIC DNA]</scope>
    <source>
        <strain evidence="3">NRRL B-16380</strain>
    </source>
</reference>
<evidence type="ECO:0000313" key="2">
    <source>
        <dbReference type="EMBL" id="KJK39249.1"/>
    </source>
</evidence>
<comment type="caution">
    <text evidence="2">The sequence shown here is derived from an EMBL/GenBank/DDBJ whole genome shotgun (WGS) entry which is preliminary data.</text>
</comment>
<evidence type="ECO:0000256" key="1">
    <source>
        <dbReference type="SAM" id="MobiDB-lite"/>
    </source>
</evidence>